<sequence length="107" mass="11686">MAFPRPLALVSVCSQAGSRLAAFPVLRAGREEKAEGKIKETGTMRWRFQGKPLSAHCFGAALAAPRFWPSRAATTRKALALLGFERHHSPKSGAFRRLIAFGPEARP</sequence>
<accession>A0A368KBK6</accession>
<proteinExistence type="predicted"/>
<evidence type="ECO:0000313" key="2">
    <source>
        <dbReference type="Proteomes" id="UP000253420"/>
    </source>
</evidence>
<evidence type="ECO:0000313" key="1">
    <source>
        <dbReference type="EMBL" id="RCS25792.1"/>
    </source>
</evidence>
<name>A0A368KBK6_9HYPH</name>
<comment type="caution">
    <text evidence="1">The sequence shown here is derived from an EMBL/GenBank/DDBJ whole genome shotgun (WGS) entry which is preliminary data.</text>
</comment>
<gene>
    <name evidence="1" type="ORF">DUT91_03230</name>
</gene>
<keyword evidence="2" id="KW-1185">Reference proteome</keyword>
<dbReference type="EMBL" id="QOZG01000001">
    <property type="protein sequence ID" value="RCS25792.1"/>
    <property type="molecule type" value="Genomic_DNA"/>
</dbReference>
<dbReference type="AlphaFoldDB" id="A0A368KBK6"/>
<protein>
    <submittedName>
        <fullName evidence="1">Uncharacterized protein</fullName>
    </submittedName>
</protein>
<organism evidence="1 2">
    <name type="scientific">Phyllobacterium salinisoli</name>
    <dbReference type="NCBI Taxonomy" id="1899321"/>
    <lineage>
        <taxon>Bacteria</taxon>
        <taxon>Pseudomonadati</taxon>
        <taxon>Pseudomonadota</taxon>
        <taxon>Alphaproteobacteria</taxon>
        <taxon>Hyphomicrobiales</taxon>
        <taxon>Phyllobacteriaceae</taxon>
        <taxon>Phyllobacterium</taxon>
    </lineage>
</organism>
<reference evidence="1 2" key="1">
    <citation type="submission" date="2018-07" db="EMBL/GenBank/DDBJ databases">
        <title>The draft genome of Phyllobacterium salinisoli.</title>
        <authorList>
            <person name="Liu L."/>
            <person name="Li L."/>
            <person name="Zhang X."/>
            <person name="Liang L."/>
        </authorList>
    </citation>
    <scope>NUCLEOTIDE SEQUENCE [LARGE SCALE GENOMIC DNA]</scope>
    <source>
        <strain evidence="1 2">LLAN61</strain>
    </source>
</reference>
<dbReference type="Proteomes" id="UP000253420">
    <property type="component" value="Unassembled WGS sequence"/>
</dbReference>